<dbReference type="Pfam" id="PF13560">
    <property type="entry name" value="HTH_31"/>
    <property type="match status" value="1"/>
</dbReference>
<dbReference type="SUPFAM" id="SSF48452">
    <property type="entry name" value="TPR-like"/>
    <property type="match status" value="1"/>
</dbReference>
<dbReference type="InterPro" id="IPR011990">
    <property type="entry name" value="TPR-like_helical_dom_sf"/>
</dbReference>
<organism evidence="2 3">
    <name type="scientific">Candidatus Onthenecus intestinigallinarum</name>
    <dbReference type="NCBI Taxonomy" id="2840875"/>
    <lineage>
        <taxon>Bacteria</taxon>
        <taxon>Bacillati</taxon>
        <taxon>Bacillota</taxon>
        <taxon>Clostridia</taxon>
        <taxon>Eubacteriales</taxon>
        <taxon>Candidatus Onthenecus</taxon>
    </lineage>
</organism>
<dbReference type="Proteomes" id="UP000886887">
    <property type="component" value="Unassembled WGS sequence"/>
</dbReference>
<proteinExistence type="predicted"/>
<gene>
    <name evidence="2" type="ORF">IAB73_10495</name>
</gene>
<evidence type="ECO:0000313" key="3">
    <source>
        <dbReference type="Proteomes" id="UP000886887"/>
    </source>
</evidence>
<reference evidence="2" key="2">
    <citation type="journal article" date="2021" name="PeerJ">
        <title>Extensive microbial diversity within the chicken gut microbiome revealed by metagenomics and culture.</title>
        <authorList>
            <person name="Gilroy R."/>
            <person name="Ravi A."/>
            <person name="Getino M."/>
            <person name="Pursley I."/>
            <person name="Horton D.L."/>
            <person name="Alikhan N.F."/>
            <person name="Baker D."/>
            <person name="Gharbi K."/>
            <person name="Hall N."/>
            <person name="Watson M."/>
            <person name="Adriaenssens E.M."/>
            <person name="Foster-Nyarko E."/>
            <person name="Jarju S."/>
            <person name="Secka A."/>
            <person name="Antonio M."/>
            <person name="Oren A."/>
            <person name="Chaudhuri R.R."/>
            <person name="La Ragione R."/>
            <person name="Hildebrand F."/>
            <person name="Pallen M.J."/>
        </authorList>
    </citation>
    <scope>NUCLEOTIDE SEQUENCE</scope>
    <source>
        <strain evidence="2">ChiSxjej2B14-6234</strain>
    </source>
</reference>
<dbReference type="InterPro" id="IPR001387">
    <property type="entry name" value="Cro/C1-type_HTH"/>
</dbReference>
<dbReference type="PROSITE" id="PS50943">
    <property type="entry name" value="HTH_CROC1"/>
    <property type="match status" value="1"/>
</dbReference>
<dbReference type="GO" id="GO:0003677">
    <property type="term" value="F:DNA binding"/>
    <property type="evidence" value="ECO:0007669"/>
    <property type="project" value="InterPro"/>
</dbReference>
<dbReference type="Gene3D" id="1.25.40.10">
    <property type="entry name" value="Tetratricopeptide repeat domain"/>
    <property type="match status" value="2"/>
</dbReference>
<accession>A0A9D1CR62</accession>
<dbReference type="InterPro" id="IPR010982">
    <property type="entry name" value="Lambda_DNA-bd_dom_sf"/>
</dbReference>
<sequence length="406" mass="45632">MKHFTGFLIRRERLRRNLSQEGLCKGICSVSYLSKIEQGQVLAGPEIVERLLEALGLRAQVDAQTEAAAARALREYFDRFLLCTLSADGRDAWLDAHAEALESSPLALSIGLYRACIAMHADDHAALAAALEALSPFVDYLQGEQLALYAMGRALLCEDEHAREEAFTQAERLRPCSLLLSWRAHFSFARGRYIQAGQEAERAYALACEEGNGSVLFDASFLLGCCYANQRHYPSMMRAFRRTLALAHTLRPDAVGEIEYNIGATCLELCRHEEARDWLEAALAHVFSNDVKNLLVRHKLALVYAHFGQCDQGRQALAEARAFLSPDLPAIYDRMLRVAELRLTPGYLDDPDYAALLRTVYDEASDALHFGFKQFHACFLIEAYVHQRRYKDALQISQEIGMFSES</sequence>
<dbReference type="AlphaFoldDB" id="A0A9D1CR62"/>
<dbReference type="SMART" id="SM00530">
    <property type="entry name" value="HTH_XRE"/>
    <property type="match status" value="1"/>
</dbReference>
<comment type="caution">
    <text evidence="2">The sequence shown here is derived from an EMBL/GenBank/DDBJ whole genome shotgun (WGS) entry which is preliminary data.</text>
</comment>
<evidence type="ECO:0000313" key="2">
    <source>
        <dbReference type="EMBL" id="HIQ72621.1"/>
    </source>
</evidence>
<dbReference type="CDD" id="cd00093">
    <property type="entry name" value="HTH_XRE"/>
    <property type="match status" value="1"/>
</dbReference>
<feature type="domain" description="HTH cro/C1-type" evidence="1">
    <location>
        <begin position="9"/>
        <end position="61"/>
    </location>
</feature>
<evidence type="ECO:0000259" key="1">
    <source>
        <dbReference type="PROSITE" id="PS50943"/>
    </source>
</evidence>
<reference evidence="2" key="1">
    <citation type="submission" date="2020-10" db="EMBL/GenBank/DDBJ databases">
        <authorList>
            <person name="Gilroy R."/>
        </authorList>
    </citation>
    <scope>NUCLEOTIDE SEQUENCE</scope>
    <source>
        <strain evidence="2">ChiSxjej2B14-6234</strain>
    </source>
</reference>
<dbReference type="SUPFAM" id="SSF47413">
    <property type="entry name" value="lambda repressor-like DNA-binding domains"/>
    <property type="match status" value="1"/>
</dbReference>
<dbReference type="EMBL" id="DVFJ01000036">
    <property type="protein sequence ID" value="HIQ72621.1"/>
    <property type="molecule type" value="Genomic_DNA"/>
</dbReference>
<name>A0A9D1CR62_9FIRM</name>
<protein>
    <submittedName>
        <fullName evidence="2">Helix-turn-helix transcriptional regulator</fullName>
    </submittedName>
</protein>